<evidence type="ECO:0000256" key="3">
    <source>
        <dbReference type="ARBA" id="ARBA00022679"/>
    </source>
</evidence>
<evidence type="ECO:0000256" key="6">
    <source>
        <dbReference type="ARBA" id="ARBA00023136"/>
    </source>
</evidence>
<organism evidence="9 10">
    <name type="scientific">Secundilactobacillus similis DSM 23365 = JCM 2765</name>
    <dbReference type="NCBI Taxonomy" id="1423804"/>
    <lineage>
        <taxon>Bacteria</taxon>
        <taxon>Bacillati</taxon>
        <taxon>Bacillota</taxon>
        <taxon>Bacilli</taxon>
        <taxon>Lactobacillales</taxon>
        <taxon>Lactobacillaceae</taxon>
        <taxon>Secundilactobacillus</taxon>
    </lineage>
</organism>
<evidence type="ECO:0000256" key="4">
    <source>
        <dbReference type="ARBA" id="ARBA00022692"/>
    </source>
</evidence>
<dbReference type="PATRIC" id="fig|1423804.4.peg.2846"/>
<dbReference type="InterPro" id="IPR029044">
    <property type="entry name" value="Nucleotide-diphossugar_trans"/>
</dbReference>
<dbReference type="GO" id="GO:0016757">
    <property type="term" value="F:glycosyltransferase activity"/>
    <property type="evidence" value="ECO:0007669"/>
    <property type="project" value="UniProtKB-KW"/>
</dbReference>
<feature type="transmembrane region" description="Helical" evidence="7">
    <location>
        <begin position="240"/>
        <end position="260"/>
    </location>
</feature>
<evidence type="ECO:0000313" key="10">
    <source>
        <dbReference type="Proteomes" id="UP000051442"/>
    </source>
</evidence>
<sequence length="333" mass="37455">MPEQAKTLTIIVPCFNEQEVIFETAKELSAIVNTMIKKQQVSDQSRILFVDDGSKDTTWDCIQQLSTSNPLATGIKFSRNFGHQNALIAGLTVVQDHTDMAITIDADLQDDVNVIPDMVAEYHKGAQVVYGVRNNRETDTWFKRRTAMAFYGLMKRFGVDMVPNHADYRLLGQVAIKGLLKYRERNLFLRGVVPLVGYPSAKVYYARKERYAGKSKYPLRKMLNFAIDGISSFSIAPIRAIMYLGMTIVLMSIVLMAYTLVQHALGHVNAGWSSLMISIWFLGGVQLVSLSIIGEYVGKVFTEVKERPRFEIETDLYTAQLPTITHASSRHAS</sequence>
<dbReference type="InterPro" id="IPR001173">
    <property type="entry name" value="Glyco_trans_2-like"/>
</dbReference>
<dbReference type="Pfam" id="PF00535">
    <property type="entry name" value="Glycos_transf_2"/>
    <property type="match status" value="1"/>
</dbReference>
<dbReference type="EMBL" id="AYZM01000042">
    <property type="protein sequence ID" value="KRN26174.1"/>
    <property type="molecule type" value="Genomic_DNA"/>
</dbReference>
<protein>
    <submittedName>
        <fullName evidence="9">Glycosyltransferase</fullName>
    </submittedName>
</protein>
<dbReference type="GO" id="GO:0005886">
    <property type="term" value="C:plasma membrane"/>
    <property type="evidence" value="ECO:0007669"/>
    <property type="project" value="TreeGrafter"/>
</dbReference>
<evidence type="ECO:0000256" key="1">
    <source>
        <dbReference type="ARBA" id="ARBA00004141"/>
    </source>
</evidence>
<feature type="domain" description="Glycosyltransferase 2-like" evidence="8">
    <location>
        <begin position="9"/>
        <end position="148"/>
    </location>
</feature>
<gene>
    <name evidence="9" type="ORF">FD14_GL002633</name>
</gene>
<keyword evidence="2" id="KW-0328">Glycosyltransferase</keyword>
<evidence type="ECO:0000313" key="9">
    <source>
        <dbReference type="EMBL" id="KRN26174.1"/>
    </source>
</evidence>
<keyword evidence="5 7" id="KW-1133">Transmembrane helix</keyword>
<dbReference type="AlphaFoldDB" id="A0A0R2FDD4"/>
<keyword evidence="3 9" id="KW-0808">Transferase</keyword>
<keyword evidence="10" id="KW-1185">Reference proteome</keyword>
<dbReference type="PANTHER" id="PTHR48090:SF1">
    <property type="entry name" value="PROPHAGE BACTOPRENOL GLUCOSYL TRANSFERASE HOMOLOG"/>
    <property type="match status" value="1"/>
</dbReference>
<comment type="caution">
    <text evidence="9">The sequence shown here is derived from an EMBL/GenBank/DDBJ whole genome shotgun (WGS) entry which is preliminary data.</text>
</comment>
<comment type="subcellular location">
    <subcellularLocation>
        <location evidence="1">Membrane</location>
        <topology evidence="1">Multi-pass membrane protein</topology>
    </subcellularLocation>
</comment>
<dbReference type="RefSeq" id="WP_057151696.1">
    <property type="nucleotide sequence ID" value="NZ_AYZM01000042.1"/>
</dbReference>
<evidence type="ECO:0000256" key="5">
    <source>
        <dbReference type="ARBA" id="ARBA00022989"/>
    </source>
</evidence>
<keyword evidence="4 7" id="KW-0812">Transmembrane</keyword>
<feature type="transmembrane region" description="Helical" evidence="7">
    <location>
        <begin position="272"/>
        <end position="297"/>
    </location>
</feature>
<evidence type="ECO:0000256" key="2">
    <source>
        <dbReference type="ARBA" id="ARBA00022676"/>
    </source>
</evidence>
<accession>A0A0R2FDD4</accession>
<dbReference type="Gene3D" id="3.90.550.10">
    <property type="entry name" value="Spore Coat Polysaccharide Biosynthesis Protein SpsA, Chain A"/>
    <property type="match status" value="1"/>
</dbReference>
<dbReference type="InterPro" id="IPR050256">
    <property type="entry name" value="Glycosyltransferase_2"/>
</dbReference>
<evidence type="ECO:0000256" key="7">
    <source>
        <dbReference type="SAM" id="Phobius"/>
    </source>
</evidence>
<reference evidence="9 10" key="1">
    <citation type="journal article" date="2015" name="Genome Announc.">
        <title>Expanding the biotechnology potential of lactobacilli through comparative genomics of 213 strains and associated genera.</title>
        <authorList>
            <person name="Sun Z."/>
            <person name="Harris H.M."/>
            <person name="McCann A."/>
            <person name="Guo C."/>
            <person name="Argimon S."/>
            <person name="Zhang W."/>
            <person name="Yang X."/>
            <person name="Jeffery I.B."/>
            <person name="Cooney J.C."/>
            <person name="Kagawa T.F."/>
            <person name="Liu W."/>
            <person name="Song Y."/>
            <person name="Salvetti E."/>
            <person name="Wrobel A."/>
            <person name="Rasinkangas P."/>
            <person name="Parkhill J."/>
            <person name="Rea M.C."/>
            <person name="O'Sullivan O."/>
            <person name="Ritari J."/>
            <person name="Douillard F.P."/>
            <person name="Paul Ross R."/>
            <person name="Yang R."/>
            <person name="Briner A.E."/>
            <person name="Felis G.E."/>
            <person name="de Vos W.M."/>
            <person name="Barrangou R."/>
            <person name="Klaenhammer T.R."/>
            <person name="Caufield P.W."/>
            <person name="Cui Y."/>
            <person name="Zhang H."/>
            <person name="O'Toole P.W."/>
        </authorList>
    </citation>
    <scope>NUCLEOTIDE SEQUENCE [LARGE SCALE GENOMIC DNA]</scope>
    <source>
        <strain evidence="9 10">DSM 23365</strain>
    </source>
</reference>
<dbReference type="Proteomes" id="UP000051442">
    <property type="component" value="Unassembled WGS sequence"/>
</dbReference>
<keyword evidence="6 7" id="KW-0472">Membrane</keyword>
<evidence type="ECO:0000259" key="8">
    <source>
        <dbReference type="Pfam" id="PF00535"/>
    </source>
</evidence>
<dbReference type="OrthoDB" id="9807778at2"/>
<name>A0A0R2FDD4_9LACO</name>
<dbReference type="SUPFAM" id="SSF53448">
    <property type="entry name" value="Nucleotide-diphospho-sugar transferases"/>
    <property type="match status" value="1"/>
</dbReference>
<dbReference type="CDD" id="cd04187">
    <property type="entry name" value="DPM1_like_bac"/>
    <property type="match status" value="1"/>
</dbReference>
<dbReference type="PANTHER" id="PTHR48090">
    <property type="entry name" value="UNDECAPRENYL-PHOSPHATE 4-DEOXY-4-FORMAMIDO-L-ARABINOSE TRANSFERASE-RELATED"/>
    <property type="match status" value="1"/>
</dbReference>
<proteinExistence type="predicted"/>